<dbReference type="Gene3D" id="3.40.50.300">
    <property type="entry name" value="P-loop containing nucleotide triphosphate hydrolases"/>
    <property type="match status" value="1"/>
</dbReference>
<comment type="pathway">
    <text evidence="3">tRNA modification; 5-methoxycarbonylmethyl-2-thiouridine-tRNA biosynthesis.</text>
</comment>
<dbReference type="AlphaFoldDB" id="A0A914AKM5"/>
<organism evidence="10 11">
    <name type="scientific">Patiria miniata</name>
    <name type="common">Bat star</name>
    <name type="synonym">Asterina miniata</name>
    <dbReference type="NCBI Taxonomy" id="46514"/>
    <lineage>
        <taxon>Eukaryota</taxon>
        <taxon>Metazoa</taxon>
        <taxon>Echinodermata</taxon>
        <taxon>Eleutherozoa</taxon>
        <taxon>Asterozoa</taxon>
        <taxon>Asteroidea</taxon>
        <taxon>Valvatacea</taxon>
        <taxon>Valvatida</taxon>
        <taxon>Asterinidae</taxon>
        <taxon>Patiria</taxon>
    </lineage>
</organism>
<comment type="subcellular location">
    <subcellularLocation>
        <location evidence="2">Cytoplasm</location>
    </subcellularLocation>
    <subcellularLocation>
        <location evidence="1">Nucleus</location>
    </subcellularLocation>
</comment>
<evidence type="ECO:0000256" key="6">
    <source>
        <dbReference type="ARBA" id="ARBA00022490"/>
    </source>
</evidence>
<comment type="similarity">
    <text evidence="4">Belongs to the ELP4 family.</text>
</comment>
<proteinExistence type="inferred from homology"/>
<feature type="compositionally biased region" description="Polar residues" evidence="9">
    <location>
        <begin position="8"/>
        <end position="17"/>
    </location>
</feature>
<dbReference type="Proteomes" id="UP000887568">
    <property type="component" value="Unplaced"/>
</dbReference>
<reference evidence="10" key="1">
    <citation type="submission" date="2022-11" db="UniProtKB">
        <authorList>
            <consortium name="EnsemblMetazoa"/>
        </authorList>
    </citation>
    <scope>IDENTIFICATION</scope>
</reference>
<dbReference type="FunFam" id="3.40.50.300:FF:003211">
    <property type="entry name" value="Elongator complex protein, putative"/>
    <property type="match status" value="1"/>
</dbReference>
<keyword evidence="11" id="KW-1185">Reference proteome</keyword>
<feature type="region of interest" description="Disordered" evidence="9">
    <location>
        <begin position="1"/>
        <end position="22"/>
    </location>
</feature>
<dbReference type="GO" id="GO:0005737">
    <property type="term" value="C:cytoplasm"/>
    <property type="evidence" value="ECO:0007669"/>
    <property type="project" value="UniProtKB-SubCell"/>
</dbReference>
<keyword evidence="7" id="KW-0819">tRNA processing</keyword>
<evidence type="ECO:0000256" key="2">
    <source>
        <dbReference type="ARBA" id="ARBA00004496"/>
    </source>
</evidence>
<sequence>MLKMAAPMNTTTSTSFQKKTRGKVAQIPGARPSLQNGQLLVSTGVPSLDFLVGGGLAVGTVLLIEEDTYGSYAQLLLRYFLAEGVMTGHSLFVASADDKPQTILKNLPCPVEDDPVKKSAEAIKSNEGAMSAEDRMKIAWRYEHLPKHQSTPSTHRFGHFYDLSKSMPDDRLSNVACHCLHMTDESCVSSPPYRRLFQQMEKQILDGGFSLLQKQSSNRNILRLAVHSLGSPLWGEELSTTQHDRHQGAELCQFLHALRALIRNSLAVCVITMPTHLFTDVAVTRRLERLCDTAIELESFAGSEKEKNPVYKEYHGLFHIKQLPRLNSLTGHMPDTMDLAFKLKRKKLTIEKLHLPPELPETVSRTQEDPVPRAIAPSIGCGSLGGRSKLDF</sequence>
<dbReference type="GeneID" id="119734657"/>
<dbReference type="InterPro" id="IPR027417">
    <property type="entry name" value="P-loop_NTPase"/>
</dbReference>
<feature type="region of interest" description="Disordered" evidence="9">
    <location>
        <begin position="359"/>
        <end position="392"/>
    </location>
</feature>
<dbReference type="PANTHER" id="PTHR12896">
    <property type="entry name" value="PAX6 NEIGHBOR PROTEIN PAXNEB"/>
    <property type="match status" value="1"/>
</dbReference>
<dbReference type="OrthoDB" id="289162at2759"/>
<dbReference type="PANTHER" id="PTHR12896:SF1">
    <property type="entry name" value="ELONGATOR COMPLEX PROTEIN 4"/>
    <property type="match status" value="1"/>
</dbReference>
<dbReference type="CDD" id="cd19494">
    <property type="entry name" value="Elp4"/>
    <property type="match status" value="1"/>
</dbReference>
<dbReference type="EnsemblMetazoa" id="XM_038208220.1">
    <property type="protein sequence ID" value="XP_038064148.1"/>
    <property type="gene ID" value="LOC119734657"/>
</dbReference>
<evidence type="ECO:0000256" key="9">
    <source>
        <dbReference type="SAM" id="MobiDB-lite"/>
    </source>
</evidence>
<evidence type="ECO:0000256" key="4">
    <source>
        <dbReference type="ARBA" id="ARBA00007573"/>
    </source>
</evidence>
<dbReference type="RefSeq" id="XP_038064148.1">
    <property type="nucleotide sequence ID" value="XM_038208220.1"/>
</dbReference>
<evidence type="ECO:0000256" key="7">
    <source>
        <dbReference type="ARBA" id="ARBA00022694"/>
    </source>
</evidence>
<keyword evidence="6" id="KW-0963">Cytoplasm</keyword>
<dbReference type="GO" id="GO:0033588">
    <property type="term" value="C:elongator holoenzyme complex"/>
    <property type="evidence" value="ECO:0007669"/>
    <property type="project" value="InterPro"/>
</dbReference>
<evidence type="ECO:0000313" key="10">
    <source>
        <dbReference type="EnsemblMetazoa" id="XP_038064148.1"/>
    </source>
</evidence>
<dbReference type="GO" id="GO:0002098">
    <property type="term" value="P:tRNA wobble uridine modification"/>
    <property type="evidence" value="ECO:0007669"/>
    <property type="project" value="InterPro"/>
</dbReference>
<evidence type="ECO:0000256" key="3">
    <source>
        <dbReference type="ARBA" id="ARBA00005043"/>
    </source>
</evidence>
<dbReference type="OMA" id="NTTMWDD"/>
<dbReference type="Pfam" id="PF05625">
    <property type="entry name" value="PAXNEB"/>
    <property type="match status" value="1"/>
</dbReference>
<evidence type="ECO:0000256" key="8">
    <source>
        <dbReference type="ARBA" id="ARBA00023242"/>
    </source>
</evidence>
<name>A0A914AKM5_PATMI</name>
<evidence type="ECO:0000256" key="5">
    <source>
        <dbReference type="ARBA" id="ARBA00020265"/>
    </source>
</evidence>
<accession>A0A914AKM5</accession>
<evidence type="ECO:0000256" key="1">
    <source>
        <dbReference type="ARBA" id="ARBA00004123"/>
    </source>
</evidence>
<protein>
    <recommendedName>
        <fullName evidence="5">Elongator complex protein 4</fullName>
    </recommendedName>
</protein>
<keyword evidence="8" id="KW-0539">Nucleus</keyword>
<evidence type="ECO:0000313" key="11">
    <source>
        <dbReference type="Proteomes" id="UP000887568"/>
    </source>
</evidence>
<dbReference type="InterPro" id="IPR008728">
    <property type="entry name" value="Elongator_complex_protein_4"/>
</dbReference>
<dbReference type="GO" id="GO:0008023">
    <property type="term" value="C:transcription elongation factor complex"/>
    <property type="evidence" value="ECO:0007669"/>
    <property type="project" value="TreeGrafter"/>
</dbReference>